<protein>
    <submittedName>
        <fullName evidence="5">DUF6383 domain-containing protein</fullName>
    </submittedName>
</protein>
<dbReference type="EMBL" id="JAKZMM010000016">
    <property type="protein sequence ID" value="MCJ2380551.1"/>
    <property type="molecule type" value="Genomic_DNA"/>
</dbReference>
<name>A0ABT0C1P8_9BACT</name>
<proteinExistence type="predicted"/>
<dbReference type="Proteomes" id="UP001165444">
    <property type="component" value="Unassembled WGS sequence"/>
</dbReference>
<evidence type="ECO:0000256" key="2">
    <source>
        <dbReference type="ARBA" id="ARBA00022737"/>
    </source>
</evidence>
<evidence type="ECO:0000256" key="3">
    <source>
        <dbReference type="SAM" id="SignalP"/>
    </source>
</evidence>
<dbReference type="Pfam" id="PF18998">
    <property type="entry name" value="Flg_new_2"/>
    <property type="match status" value="1"/>
</dbReference>
<feature type="signal peptide" evidence="3">
    <location>
        <begin position="1"/>
        <end position="21"/>
    </location>
</feature>
<dbReference type="RefSeq" id="WP_243324598.1">
    <property type="nucleotide sequence ID" value="NZ_JAKZMM010000016.1"/>
</dbReference>
<evidence type="ECO:0000256" key="1">
    <source>
        <dbReference type="ARBA" id="ARBA00022614"/>
    </source>
</evidence>
<sequence length="1477" mass="158442">MKQRLLLALLMLLTSAGFLKANIVFKVPKNTGTVTVTFSGTAGGIKATSISGLPQAEVSGKGLVYTIKNNSVEVAQYTFDTSNGNFTLNPCNVTFTVTGDASVTEIDAQGVPNLNSFTASGVGLTSLTLNSPDVKIVDVSNNKLAGFDVSSLNALVSINASNNQIASLGTGFASGANNTLKEVYLSNNKIGGGDFSELAVVETFEIENNELTDLNLKAATKLSTLRVSGNSLKHITCADGVTPVWGTQTFDLGGNTIRTANEGLNVLEVLKNKGYLLTESKNEDLSSSKMTGYVWRKLSGGSYVDAKDEAHALFATNPEQFYFAKASGDKYVFINTSTTYECEFTYDGKVTVKLQNIVINPAKLTLKKLPESLRYVNSTATRTDNEVHQGDHLQFWLKDSYKDYSIKTFKDVTALTATDDAQMTKDGGEFIVAGYFQKGASTVESGIVNPSINVELTKASCEVSFDNTQQKGGQYKIESIYENKTTELTSGKKNQVTKGSTIKVTITEDTGFTAKISVNGEDKSASLVPDEKNKSNKILTIDNLSENVAIVVTFDETENVETGLTIENATINGGAFVGDKVVIGGKNFADGTMGQDLPVGKTQLAFELTAKAVYGLDTWSCAKAVDAVMVDGVAQEPTAKTIVPESEVKNVTDPAIKYTYDITIPKTDTRITIKFKDQQRVKFTPEADKKEQHQAYDKTPKTFKFTTSPKGLENSVQVLYTNADLQGAKPTTDAPTAAGTYNVTVSIPATGTGEYAPILSAAYPDLKLVIDPAKLNFETAPTITVGADGKYVIAPNTGKVTLGSVVVAGNYLIVTKGNTPDKDKVLDAPIDANKNKSHLVTVKFVANNGTSDDPNYAPAYIETEVVNGEALKDYTVDLFLGNEGDKFPGNVTIYNEDKVITPGTKVKEGTELTFKIEVPKTIDLGSVKLATIKSDKPLGTVTPDPNTRIVTVTDVKVEADATYKVLYNVSHEITNKYKVELKEQKVTYNEALQEYDLNYMTITGETTPFDETVVKEYVQITYKDKNGAEVVTPKNAGTYTVCVSIPYLDAHTADGNYKTYAAFADEYEAALVIEPAEIAVKDLTWPTTSSLIAKKQTLANSALSGGNSSKIPGKFKWEDEGIVPESGKAYSVIFDPDDDNYAIVKGGDDHKVYVNVSNAILVTFVPENCKVVVTDASGKEYATGDVVAKGAVLTIKATPFTDCEMKTFTVNGKPFTSGSTYTVTDETVEIVAIAQLKDVNPESVVITLPENDEVQGAILTKTGAQEVAFNGELTFSVATLAADKNKVSVTANGVTLKPNSNGVYTVKADKNKTVSVSVANPTAIVVKADTTLSPGLKPMGKVEIQGWTSTKKYYYGDVVTVTAFPESGVTFVGWKGFTDDSNPLEVILKEPSYTFKALYKGIPTGIEDIMAASIATGKGCVWVRGIANADVTIVSIAGRVQARQRISGDTRIDVPAGIYVVVLESGSDVKRVKVIVK</sequence>
<dbReference type="SUPFAM" id="SSF52058">
    <property type="entry name" value="L domain-like"/>
    <property type="match status" value="1"/>
</dbReference>
<gene>
    <name evidence="5" type="ORF">MUN53_08010</name>
</gene>
<evidence type="ECO:0000259" key="4">
    <source>
        <dbReference type="Pfam" id="PF18998"/>
    </source>
</evidence>
<keyword evidence="1" id="KW-0433">Leucine-rich repeat</keyword>
<reference evidence="5 6" key="1">
    <citation type="submission" date="2022-03" db="EMBL/GenBank/DDBJ databases">
        <title>Parabacteroides sp. nov. isolated from swine feces.</title>
        <authorList>
            <person name="Bak J.E."/>
        </authorList>
    </citation>
    <scope>NUCLEOTIDE SEQUENCE [LARGE SCALE GENOMIC DNA]</scope>
    <source>
        <strain evidence="5 6">AGMB00274</strain>
    </source>
</reference>
<accession>A0ABT0C1P8</accession>
<organism evidence="5 6">
    <name type="scientific">Parabacteroides faecalis</name>
    <dbReference type="NCBI Taxonomy" id="2924040"/>
    <lineage>
        <taxon>Bacteria</taxon>
        <taxon>Pseudomonadati</taxon>
        <taxon>Bacteroidota</taxon>
        <taxon>Bacteroidia</taxon>
        <taxon>Bacteroidales</taxon>
        <taxon>Tannerellaceae</taxon>
        <taxon>Parabacteroides</taxon>
    </lineage>
</organism>
<dbReference type="Gene3D" id="3.80.10.10">
    <property type="entry name" value="Ribonuclease Inhibitor"/>
    <property type="match status" value="1"/>
</dbReference>
<dbReference type="NCBIfam" id="TIGR04183">
    <property type="entry name" value="Por_Secre_tail"/>
    <property type="match status" value="1"/>
</dbReference>
<dbReference type="InterPro" id="IPR044060">
    <property type="entry name" value="Bacterial_rp_domain"/>
</dbReference>
<dbReference type="InterPro" id="IPR032675">
    <property type="entry name" value="LRR_dom_sf"/>
</dbReference>
<dbReference type="PANTHER" id="PTHR24366">
    <property type="entry name" value="IG(IMMUNOGLOBULIN) AND LRR(LEUCINE RICH REPEAT) DOMAINS"/>
    <property type="match status" value="1"/>
</dbReference>
<keyword evidence="2" id="KW-0677">Repeat</keyword>
<evidence type="ECO:0000313" key="6">
    <source>
        <dbReference type="Proteomes" id="UP001165444"/>
    </source>
</evidence>
<feature type="chain" id="PRO_5045759020" evidence="3">
    <location>
        <begin position="22"/>
        <end position="1477"/>
    </location>
</feature>
<evidence type="ECO:0000313" key="5">
    <source>
        <dbReference type="EMBL" id="MCJ2380551.1"/>
    </source>
</evidence>
<keyword evidence="3" id="KW-0732">Signal</keyword>
<dbReference type="PANTHER" id="PTHR24366:SF96">
    <property type="entry name" value="LEUCINE RICH REPEAT CONTAINING 53"/>
    <property type="match status" value="1"/>
</dbReference>
<comment type="caution">
    <text evidence="5">The sequence shown here is derived from an EMBL/GenBank/DDBJ whole genome shotgun (WGS) entry which is preliminary data.</text>
</comment>
<dbReference type="InterPro" id="IPR026444">
    <property type="entry name" value="Secre_tail"/>
</dbReference>
<feature type="domain" description="Bacterial repeat" evidence="4">
    <location>
        <begin position="1349"/>
        <end position="1380"/>
    </location>
</feature>
<keyword evidence="6" id="KW-1185">Reference proteome</keyword>